<evidence type="ECO:0000259" key="8">
    <source>
        <dbReference type="PROSITE" id="PS50002"/>
    </source>
</evidence>
<feature type="compositionally biased region" description="Pro residues" evidence="7">
    <location>
        <begin position="90"/>
        <end position="99"/>
    </location>
</feature>
<accession>A0A8M1FYU7</accession>
<feature type="region of interest" description="Disordered" evidence="7">
    <location>
        <begin position="188"/>
        <end position="693"/>
    </location>
</feature>
<dbReference type="PROSITE" id="PS50002">
    <property type="entry name" value="SH3"/>
    <property type="match status" value="1"/>
</dbReference>
<dbReference type="CTD" id="84106"/>
<feature type="compositionally biased region" description="Basic and acidic residues" evidence="7">
    <location>
        <begin position="501"/>
        <end position="519"/>
    </location>
</feature>
<keyword evidence="3" id="KW-0446">Lipid-binding</keyword>
<dbReference type="OrthoDB" id="8889279at2759"/>
<sequence>MPLTPRELPLPRRPSGPGTESSLETRSQPAPRTTESQATGDHVGHVLTADARSTETKETVASRTGTQVPSRIWGQAGAVSASFSSSSALPTPPASPTPMGPVEQKPQSLPEGSGPARVPLALWPITRLQPWSLSTSFCKSVTIRLDVAEYMPLYPVYFSKYLLSTSSVPRTGRTAGSHQDFRSLQAKFQASQPETSELPKKPPKPEFNKLLKKFPPPELSEDPKKPLQPSCTDLPRKPSKPEPSEPSKKFPQLQVLQKALQPEPGNPAKPPPEPKSSAFPKKLQQPEPHEATPNPSQPDFGTLPKKPPQPEFSVYPRKPPQPQVDGLPKKSLPQPEIGEVPQTSPWKPESSEPHPYSSQPEFSTLPKKPPQPEFSVYPRKPPQPHAGGLPKKSLSQLEIREVPQTPPWKPESSEPHPHSSEPDFSTLPKKPPQLEFSVYPRKPPQPQVSGLPKKSLPQPKIGEVPQTPPWKPESSKPQPHSSQPDFNTFPKKIPAPQLNDLPKKLLHPDFGDLTRRSSEPEVSVFPKRPRQSEFKAPSKKPLQPELGSLPRVSSEPEFGLLPGKFLQPECQGPPRKFSQPESSALPKKHLHPEFFGDLPKKPPLPGSVSEGSLPTAVTGSRPRLPLSPGFGARQQRSGALTHSGGSRLGLKSSHPPRRRPLPPASSLGPPPAKPPLPPGPRDVQSFRRATAAATALRRTRSFAGIHFQAGQTEDILQYSCRDQDEVYELYEDMEPTDNSSPSPKGRDEVPSIQQPPRPPQDPELRKEKVPQPQQLPPTDPKTLKQMRKAEKAEREFRKKFKFEGEIVIQTRMMIDPNAKTRRGGGKHLGIRRGEILEVIEYTNKDEMLCRDTKGKYGYVPRTALLPLETEVYDDVGFLDPLESQPFPQER</sequence>
<evidence type="ECO:0000256" key="7">
    <source>
        <dbReference type="SAM" id="MobiDB-lite"/>
    </source>
</evidence>
<dbReference type="Proteomes" id="UP000261680">
    <property type="component" value="Unplaced"/>
</dbReference>
<proteinExistence type="predicted"/>
<evidence type="ECO:0000313" key="10">
    <source>
        <dbReference type="RefSeq" id="XP_040485374.1"/>
    </source>
</evidence>
<dbReference type="InterPro" id="IPR036028">
    <property type="entry name" value="SH3-like_dom_sf"/>
</dbReference>
<keyword evidence="2" id="KW-0597">Phosphoprotein</keyword>
<feature type="compositionally biased region" description="Acidic residues" evidence="7">
    <location>
        <begin position="726"/>
        <end position="735"/>
    </location>
</feature>
<feature type="compositionally biased region" description="Basic and acidic residues" evidence="7">
    <location>
        <begin position="760"/>
        <end position="769"/>
    </location>
</feature>
<evidence type="ECO:0000256" key="5">
    <source>
        <dbReference type="ARBA" id="ARBA00074948"/>
    </source>
</evidence>
<dbReference type="GO" id="GO:0007229">
    <property type="term" value="P:integrin-mediated signaling pathway"/>
    <property type="evidence" value="ECO:0007669"/>
    <property type="project" value="InterPro"/>
</dbReference>
<dbReference type="InterPro" id="IPR043443">
    <property type="entry name" value="FYB1/2-like"/>
</dbReference>
<evidence type="ECO:0000256" key="6">
    <source>
        <dbReference type="PROSITE-ProRule" id="PRU00192"/>
    </source>
</evidence>
<feature type="compositionally biased region" description="Polar residues" evidence="7">
    <location>
        <begin position="18"/>
        <end position="39"/>
    </location>
</feature>
<dbReference type="GO" id="GO:0050852">
    <property type="term" value="P:T cell receptor signaling pathway"/>
    <property type="evidence" value="ECO:0007669"/>
    <property type="project" value="TreeGrafter"/>
</dbReference>
<keyword evidence="1 6" id="KW-0728">SH3 domain</keyword>
<reference evidence="10" key="1">
    <citation type="submission" date="2025-08" db="UniProtKB">
        <authorList>
            <consortium name="RefSeq"/>
        </authorList>
    </citation>
    <scope>IDENTIFICATION</scope>
    <source>
        <tissue evidence="10">Whole blood</tissue>
    </source>
</reference>
<dbReference type="InterPro" id="IPR029294">
    <property type="entry name" value="hSH3"/>
</dbReference>
<feature type="compositionally biased region" description="Pro residues" evidence="7">
    <location>
        <begin position="668"/>
        <end position="680"/>
    </location>
</feature>
<dbReference type="InterPro" id="IPR001452">
    <property type="entry name" value="SH3_domain"/>
</dbReference>
<feature type="compositionally biased region" description="Low complexity" evidence="7">
    <location>
        <begin position="76"/>
        <end position="89"/>
    </location>
</feature>
<evidence type="ECO:0000256" key="3">
    <source>
        <dbReference type="ARBA" id="ARBA00023121"/>
    </source>
</evidence>
<evidence type="ECO:0000313" key="9">
    <source>
        <dbReference type="Proteomes" id="UP000261680"/>
    </source>
</evidence>
<dbReference type="Gene3D" id="2.30.30.40">
    <property type="entry name" value="SH3 Domains"/>
    <property type="match status" value="1"/>
</dbReference>
<dbReference type="RefSeq" id="XP_040485374.1">
    <property type="nucleotide sequence ID" value="XM_040629440.1"/>
</dbReference>
<dbReference type="SUPFAM" id="SSF50044">
    <property type="entry name" value="SH3-domain"/>
    <property type="match status" value="1"/>
</dbReference>
<name>A0A8M1FYU7_URSMA</name>
<feature type="compositionally biased region" description="Polar residues" evidence="7">
    <location>
        <begin position="475"/>
        <end position="486"/>
    </location>
</feature>
<dbReference type="PANTHER" id="PTHR16830">
    <property type="entry name" value="SH2 CONTAINING ADAPTOR PRAM-1 RELATED"/>
    <property type="match status" value="1"/>
</dbReference>
<evidence type="ECO:0000256" key="4">
    <source>
        <dbReference type="ARBA" id="ARBA00063710"/>
    </source>
</evidence>
<feature type="domain" description="SH3" evidence="8">
    <location>
        <begin position="791"/>
        <end position="869"/>
    </location>
</feature>
<evidence type="ECO:0000256" key="1">
    <source>
        <dbReference type="ARBA" id="ARBA00022443"/>
    </source>
</evidence>
<evidence type="ECO:0000256" key="2">
    <source>
        <dbReference type="ARBA" id="ARBA00022553"/>
    </source>
</evidence>
<feature type="compositionally biased region" description="Basic and acidic residues" evidence="7">
    <location>
        <begin position="234"/>
        <end position="248"/>
    </location>
</feature>
<dbReference type="KEGG" id="umr:103681881"/>
<dbReference type="PANTHER" id="PTHR16830:SF11">
    <property type="entry name" value="PML-RARA-REGULATED ADAPTER MOLECULE 1"/>
    <property type="match status" value="1"/>
</dbReference>
<keyword evidence="9" id="KW-1185">Reference proteome</keyword>
<dbReference type="GO" id="GO:0072659">
    <property type="term" value="P:protein localization to plasma membrane"/>
    <property type="evidence" value="ECO:0007669"/>
    <property type="project" value="TreeGrafter"/>
</dbReference>
<feature type="region of interest" description="Disordered" evidence="7">
    <location>
        <begin position="1"/>
        <end position="115"/>
    </location>
</feature>
<dbReference type="Pfam" id="PF14603">
    <property type="entry name" value="hSH3"/>
    <property type="match status" value="1"/>
</dbReference>
<feature type="compositionally biased region" description="Basic and acidic residues" evidence="7">
    <location>
        <begin position="197"/>
        <end position="209"/>
    </location>
</feature>
<dbReference type="GO" id="GO:0008289">
    <property type="term" value="F:lipid binding"/>
    <property type="evidence" value="ECO:0007669"/>
    <property type="project" value="UniProtKB-KW"/>
</dbReference>
<gene>
    <name evidence="10" type="primary">PRAM1</name>
</gene>
<dbReference type="GO" id="GO:0005886">
    <property type="term" value="C:plasma membrane"/>
    <property type="evidence" value="ECO:0007669"/>
    <property type="project" value="InterPro"/>
</dbReference>
<feature type="compositionally biased region" description="Polar residues" evidence="7">
    <location>
        <begin position="634"/>
        <end position="644"/>
    </location>
</feature>
<dbReference type="AlphaFoldDB" id="A0A8M1FYU7"/>
<feature type="compositionally biased region" description="Pro residues" evidence="7">
    <location>
        <begin position="264"/>
        <end position="274"/>
    </location>
</feature>
<feature type="compositionally biased region" description="Polar residues" evidence="7">
    <location>
        <begin position="609"/>
        <end position="618"/>
    </location>
</feature>
<comment type="subunit">
    <text evidence="4">Interacts with SKAP2, LCP2 and DBNL. May interact with LYN. Interacts with NEK6.</text>
</comment>
<dbReference type="FunFam" id="2.30.30.40:FF:000179">
    <property type="entry name" value="PML-RARA regulated adaptor molecule 1"/>
    <property type="match status" value="1"/>
</dbReference>
<feature type="compositionally biased region" description="Basic and acidic residues" evidence="7">
    <location>
        <begin position="591"/>
        <end position="600"/>
    </location>
</feature>
<feature type="compositionally biased region" description="Basic and acidic residues" evidence="7">
    <location>
        <begin position="411"/>
        <end position="421"/>
    </location>
</feature>
<protein>
    <recommendedName>
        <fullName evidence="5">PML-RARA-regulated adapter molecule 1</fullName>
    </recommendedName>
</protein>
<dbReference type="GeneID" id="103681881"/>
<organism evidence="9 10">
    <name type="scientific">Ursus maritimus</name>
    <name type="common">Polar bear</name>
    <name type="synonym">Thalarctos maritimus</name>
    <dbReference type="NCBI Taxonomy" id="29073"/>
    <lineage>
        <taxon>Eukaryota</taxon>
        <taxon>Metazoa</taxon>
        <taxon>Chordata</taxon>
        <taxon>Craniata</taxon>
        <taxon>Vertebrata</taxon>
        <taxon>Euteleostomi</taxon>
        <taxon>Mammalia</taxon>
        <taxon>Eutheria</taxon>
        <taxon>Laurasiatheria</taxon>
        <taxon>Carnivora</taxon>
        <taxon>Caniformia</taxon>
        <taxon>Ursidae</taxon>
        <taxon>Ursus</taxon>
    </lineage>
</organism>
<feature type="region of interest" description="Disordered" evidence="7">
    <location>
        <begin position="726"/>
        <end position="790"/>
    </location>
</feature>